<feature type="transmembrane region" description="Helical" evidence="8">
    <location>
        <begin position="292"/>
        <end position="311"/>
    </location>
</feature>
<gene>
    <name evidence="10" type="ORF">SAMN05421544_101179</name>
</gene>
<dbReference type="PROSITE" id="PS00942">
    <property type="entry name" value="GLPT"/>
    <property type="match status" value="1"/>
</dbReference>
<feature type="transmembrane region" description="Helical" evidence="8">
    <location>
        <begin position="64"/>
        <end position="83"/>
    </location>
</feature>
<dbReference type="CDD" id="cd17345">
    <property type="entry name" value="MFS_GlpT"/>
    <property type="match status" value="1"/>
</dbReference>
<dbReference type="InterPro" id="IPR005267">
    <property type="entry name" value="G3P_transporter"/>
</dbReference>
<sequence>MKSFLEPPKHILLLSKDKIDSVYKSKRMQVFIGIFIGYAGYYLVRKNFSLAMPHLEQSGFTKESLGLVLSANAIAYGLSKFIMGGISDRSDARKFLALGLILSSLATFLLGTAFGVSSIAIMFMLQFLIGWFQGMGWPPCGRVMTHWFSQNERGTKMSFWNVAHNVGGGLMGPLVMYGTLWFGSWQKGAFWFPAIVGIVIALISLLLVRDTPQSCGLPPIEEYRNDYPNNYSKTFEEELSTKEIFLTYVLRNKMLWFIAIANAFVYLVRYGVLDWAPTYLESVKHYNIKEVGWAYSAYEWAAIPGTIVCGWLSDKVFRGKRSITTIIYMLLVMVFVFVYWKNMDNKFLDGVALIAIGFLVYGPVMLIGVQALDLAPKKAAGAAAGLTGLLGYLLGTAILANITIGYLVEHYGWDAGFMLLIVACVLSIVFVAFTYGEEKRTLENSKK</sequence>
<dbReference type="NCBIfam" id="TIGR00712">
    <property type="entry name" value="glpT"/>
    <property type="match status" value="1"/>
</dbReference>
<evidence type="ECO:0000256" key="3">
    <source>
        <dbReference type="ARBA" id="ARBA00022475"/>
    </source>
</evidence>
<dbReference type="PROSITE" id="PS50850">
    <property type="entry name" value="MFS"/>
    <property type="match status" value="1"/>
</dbReference>
<feature type="transmembrane region" description="Helical" evidence="8">
    <location>
        <begin position="28"/>
        <end position="44"/>
    </location>
</feature>
<dbReference type="GO" id="GO:0015169">
    <property type="term" value="F:glycerol-3-phosphate transmembrane transporter activity"/>
    <property type="evidence" value="ECO:0007669"/>
    <property type="project" value="UniProtKB-UniRule"/>
</dbReference>
<comment type="similarity">
    <text evidence="2">Belongs to the major facilitator superfamily. Organophosphate:Pi antiporter (OPA) (TC 2.A.1.4) family.</text>
</comment>
<dbReference type="STRING" id="1071918.SAMN05421544_101179"/>
<keyword evidence="4 8" id="KW-0812">Transmembrane</keyword>
<protein>
    <recommendedName>
        <fullName evidence="7">Glycerol-3-phosphate transporter</fullName>
    </recommendedName>
</protein>
<evidence type="ECO:0000256" key="8">
    <source>
        <dbReference type="SAM" id="Phobius"/>
    </source>
</evidence>
<comment type="subcellular location">
    <subcellularLocation>
        <location evidence="1">Cell membrane</location>
        <topology evidence="1">Multi-pass membrane protein</topology>
    </subcellularLocation>
</comment>
<dbReference type="InterPro" id="IPR051337">
    <property type="entry name" value="OPA_Antiporter"/>
</dbReference>
<feature type="domain" description="Major facilitator superfamily (MFS) profile" evidence="9">
    <location>
        <begin position="26"/>
        <end position="439"/>
    </location>
</feature>
<feature type="transmembrane region" description="Helical" evidence="8">
    <location>
        <begin position="254"/>
        <end position="272"/>
    </location>
</feature>
<reference evidence="10 11" key="1">
    <citation type="submission" date="2016-10" db="EMBL/GenBank/DDBJ databases">
        <authorList>
            <person name="de Groot N.N."/>
        </authorList>
    </citation>
    <scope>NUCLEOTIDE SEQUENCE [LARGE SCALE GENOMIC DNA]</scope>
    <source>
        <strain evidence="10 11">DSM 24015</strain>
    </source>
</reference>
<dbReference type="Gene3D" id="1.20.1250.20">
    <property type="entry name" value="MFS general substrate transporter like domains"/>
    <property type="match status" value="2"/>
</dbReference>
<organism evidence="10 11">
    <name type="scientific">Riemerella columbipharyngis</name>
    <dbReference type="NCBI Taxonomy" id="1071918"/>
    <lineage>
        <taxon>Bacteria</taxon>
        <taxon>Pseudomonadati</taxon>
        <taxon>Bacteroidota</taxon>
        <taxon>Flavobacteriia</taxon>
        <taxon>Flavobacteriales</taxon>
        <taxon>Weeksellaceae</taxon>
        <taxon>Riemerella</taxon>
    </lineage>
</organism>
<feature type="transmembrane region" description="Helical" evidence="8">
    <location>
        <begin position="188"/>
        <end position="208"/>
    </location>
</feature>
<proteinExistence type="inferred from homology"/>
<keyword evidence="3" id="KW-1003">Cell membrane</keyword>
<accession>A0A1G6YJZ3</accession>
<keyword evidence="5 8" id="KW-1133">Transmembrane helix</keyword>
<dbReference type="PIRSF" id="PIRSF002808">
    <property type="entry name" value="Hexose_phosphate_transp"/>
    <property type="match status" value="1"/>
</dbReference>
<dbReference type="GO" id="GO:0061513">
    <property type="term" value="F:glucose 6-phosphate:phosphate antiporter activity"/>
    <property type="evidence" value="ECO:0007669"/>
    <property type="project" value="TreeGrafter"/>
</dbReference>
<evidence type="ECO:0000256" key="1">
    <source>
        <dbReference type="ARBA" id="ARBA00004651"/>
    </source>
</evidence>
<dbReference type="PANTHER" id="PTHR43826">
    <property type="entry name" value="GLUCOSE-6-PHOSPHATE EXCHANGER SLC37A4"/>
    <property type="match status" value="1"/>
</dbReference>
<evidence type="ECO:0000256" key="2">
    <source>
        <dbReference type="ARBA" id="ARBA00009598"/>
    </source>
</evidence>
<dbReference type="InterPro" id="IPR021159">
    <property type="entry name" value="Sugar-P_transporter_CS"/>
</dbReference>
<dbReference type="Proteomes" id="UP000198517">
    <property type="component" value="Unassembled WGS sequence"/>
</dbReference>
<dbReference type="InterPro" id="IPR011701">
    <property type="entry name" value="MFS"/>
</dbReference>
<feature type="transmembrane region" description="Helical" evidence="8">
    <location>
        <begin position="323"/>
        <end position="340"/>
    </location>
</feature>
<evidence type="ECO:0000313" key="10">
    <source>
        <dbReference type="EMBL" id="SDD90313.1"/>
    </source>
</evidence>
<dbReference type="InterPro" id="IPR036259">
    <property type="entry name" value="MFS_trans_sf"/>
</dbReference>
<evidence type="ECO:0000256" key="6">
    <source>
        <dbReference type="ARBA" id="ARBA00023136"/>
    </source>
</evidence>
<dbReference type="GO" id="GO:0035435">
    <property type="term" value="P:phosphate ion transmembrane transport"/>
    <property type="evidence" value="ECO:0007669"/>
    <property type="project" value="TreeGrafter"/>
</dbReference>
<dbReference type="PANTHER" id="PTHR43826:SF6">
    <property type="entry name" value="GLYCEROL-3-PHOSPHATE TRANSPORTER"/>
    <property type="match status" value="1"/>
</dbReference>
<dbReference type="Pfam" id="PF07690">
    <property type="entry name" value="MFS_1"/>
    <property type="match status" value="1"/>
</dbReference>
<dbReference type="NCBIfam" id="TIGR00881">
    <property type="entry name" value="2A0104"/>
    <property type="match status" value="1"/>
</dbReference>
<feature type="transmembrane region" description="Helical" evidence="8">
    <location>
        <begin position="352"/>
        <end position="372"/>
    </location>
</feature>
<dbReference type="InterPro" id="IPR000849">
    <property type="entry name" value="Sugar_P_transporter"/>
</dbReference>
<dbReference type="RefSeq" id="WP_092735739.1">
    <property type="nucleotide sequence ID" value="NZ_FNAS01000001.1"/>
</dbReference>
<evidence type="ECO:0000256" key="7">
    <source>
        <dbReference type="NCBIfam" id="TIGR00712"/>
    </source>
</evidence>
<keyword evidence="6 8" id="KW-0472">Membrane</keyword>
<evidence type="ECO:0000313" key="11">
    <source>
        <dbReference type="Proteomes" id="UP000198517"/>
    </source>
</evidence>
<feature type="transmembrane region" description="Helical" evidence="8">
    <location>
        <begin position="416"/>
        <end position="436"/>
    </location>
</feature>
<feature type="transmembrane region" description="Helical" evidence="8">
    <location>
        <begin position="95"/>
        <end position="113"/>
    </location>
</feature>
<feature type="transmembrane region" description="Helical" evidence="8">
    <location>
        <begin position="379"/>
        <end position="404"/>
    </location>
</feature>
<dbReference type="SUPFAM" id="SSF103473">
    <property type="entry name" value="MFS general substrate transporter"/>
    <property type="match status" value="1"/>
</dbReference>
<dbReference type="AlphaFoldDB" id="A0A1G6YJZ3"/>
<dbReference type="OrthoDB" id="9781156at2"/>
<keyword evidence="11" id="KW-1185">Reference proteome</keyword>
<dbReference type="FunFam" id="1.20.1250.20:FF:000007">
    <property type="entry name" value="Glycerol-3-phosphate transporter"/>
    <property type="match status" value="1"/>
</dbReference>
<dbReference type="EMBL" id="FNAS01000001">
    <property type="protein sequence ID" value="SDD90313.1"/>
    <property type="molecule type" value="Genomic_DNA"/>
</dbReference>
<evidence type="ECO:0000256" key="5">
    <source>
        <dbReference type="ARBA" id="ARBA00022989"/>
    </source>
</evidence>
<dbReference type="GO" id="GO:0005886">
    <property type="term" value="C:plasma membrane"/>
    <property type="evidence" value="ECO:0007669"/>
    <property type="project" value="UniProtKB-SubCell"/>
</dbReference>
<name>A0A1G6YJZ3_9FLAO</name>
<evidence type="ECO:0000259" key="9">
    <source>
        <dbReference type="PROSITE" id="PS50850"/>
    </source>
</evidence>
<feature type="transmembrane region" description="Helical" evidence="8">
    <location>
        <begin position="159"/>
        <end position="182"/>
    </location>
</feature>
<evidence type="ECO:0000256" key="4">
    <source>
        <dbReference type="ARBA" id="ARBA00022692"/>
    </source>
</evidence>
<dbReference type="InterPro" id="IPR020846">
    <property type="entry name" value="MFS_dom"/>
</dbReference>